<accession>A0A2A4WYG8</accession>
<keyword evidence="5" id="KW-0732">Signal</keyword>
<evidence type="ECO:0000259" key="6">
    <source>
        <dbReference type="PROSITE" id="PS51007"/>
    </source>
</evidence>
<keyword evidence="1 4" id="KW-0349">Heme</keyword>
<evidence type="ECO:0000256" key="3">
    <source>
        <dbReference type="ARBA" id="ARBA00023004"/>
    </source>
</evidence>
<dbReference type="Gene3D" id="1.10.760.10">
    <property type="entry name" value="Cytochrome c-like domain"/>
    <property type="match status" value="1"/>
</dbReference>
<evidence type="ECO:0000256" key="5">
    <source>
        <dbReference type="SAM" id="SignalP"/>
    </source>
</evidence>
<evidence type="ECO:0000313" key="8">
    <source>
        <dbReference type="Proteomes" id="UP000218767"/>
    </source>
</evidence>
<feature type="domain" description="Cytochrome c" evidence="6">
    <location>
        <begin position="58"/>
        <end position="152"/>
    </location>
</feature>
<dbReference type="Pfam" id="PF13442">
    <property type="entry name" value="Cytochrome_CBB3"/>
    <property type="match status" value="1"/>
</dbReference>
<dbReference type="Proteomes" id="UP000218767">
    <property type="component" value="Unassembled WGS sequence"/>
</dbReference>
<dbReference type="PROSITE" id="PS51007">
    <property type="entry name" value="CYTC"/>
    <property type="match status" value="1"/>
</dbReference>
<dbReference type="GO" id="GO:0009055">
    <property type="term" value="F:electron transfer activity"/>
    <property type="evidence" value="ECO:0007669"/>
    <property type="project" value="InterPro"/>
</dbReference>
<evidence type="ECO:0000256" key="1">
    <source>
        <dbReference type="ARBA" id="ARBA00022617"/>
    </source>
</evidence>
<sequence length="167" mass="18298">MNFNTVKTFLTLLGIVSLVSCTDQAAVSDADGSAQPRANISREEAPEPISVKRWSSAEQVVLGREVFTQNCAVCHGAEAQGTVGDWREKLDDGSFPPPPLNGSAHAWHHPQEILLRVIDYGGEAMGGKMPAFIDVLEQNEKLAAVAYFQSFWTDEIYQQWMQMGGAN</sequence>
<dbReference type="InterPro" id="IPR009056">
    <property type="entry name" value="Cyt_c-like_dom"/>
</dbReference>
<evidence type="ECO:0000256" key="4">
    <source>
        <dbReference type="PROSITE-ProRule" id="PRU00433"/>
    </source>
</evidence>
<feature type="chain" id="PRO_5013059984" evidence="5">
    <location>
        <begin position="26"/>
        <end position="167"/>
    </location>
</feature>
<evidence type="ECO:0000256" key="2">
    <source>
        <dbReference type="ARBA" id="ARBA00022723"/>
    </source>
</evidence>
<dbReference type="EMBL" id="NVUL01000076">
    <property type="protein sequence ID" value="PCI75383.1"/>
    <property type="molecule type" value="Genomic_DNA"/>
</dbReference>
<dbReference type="GO" id="GO:0046872">
    <property type="term" value="F:metal ion binding"/>
    <property type="evidence" value="ECO:0007669"/>
    <property type="project" value="UniProtKB-KW"/>
</dbReference>
<reference evidence="8" key="1">
    <citation type="submission" date="2017-08" db="EMBL/GenBank/DDBJ databases">
        <title>A dynamic microbial community with high functional redundancy inhabits the cold, oxic subseafloor aquifer.</title>
        <authorList>
            <person name="Tully B.J."/>
            <person name="Wheat C.G."/>
            <person name="Glazer B.T."/>
            <person name="Huber J.A."/>
        </authorList>
    </citation>
    <scope>NUCLEOTIDE SEQUENCE [LARGE SCALE GENOMIC DNA]</scope>
</reference>
<protein>
    <submittedName>
        <fullName evidence="7">Cytochrome C oxidase Cbb3</fullName>
    </submittedName>
</protein>
<evidence type="ECO:0000313" key="7">
    <source>
        <dbReference type="EMBL" id="PCI75383.1"/>
    </source>
</evidence>
<dbReference type="SUPFAM" id="SSF46626">
    <property type="entry name" value="Cytochrome c"/>
    <property type="match status" value="1"/>
</dbReference>
<dbReference type="AlphaFoldDB" id="A0A2A4WYG8"/>
<comment type="caution">
    <text evidence="7">The sequence shown here is derived from an EMBL/GenBank/DDBJ whole genome shotgun (WGS) entry which is preliminary data.</text>
</comment>
<feature type="signal peptide" evidence="5">
    <location>
        <begin position="1"/>
        <end position="25"/>
    </location>
</feature>
<name>A0A2A4WYG8_9GAMM</name>
<proteinExistence type="predicted"/>
<dbReference type="InterPro" id="IPR036909">
    <property type="entry name" value="Cyt_c-like_dom_sf"/>
</dbReference>
<dbReference type="PROSITE" id="PS51257">
    <property type="entry name" value="PROKAR_LIPOPROTEIN"/>
    <property type="match status" value="1"/>
</dbReference>
<organism evidence="7 8">
    <name type="scientific">SAR86 cluster bacterium</name>
    <dbReference type="NCBI Taxonomy" id="2030880"/>
    <lineage>
        <taxon>Bacteria</taxon>
        <taxon>Pseudomonadati</taxon>
        <taxon>Pseudomonadota</taxon>
        <taxon>Gammaproteobacteria</taxon>
        <taxon>SAR86 cluster</taxon>
    </lineage>
</organism>
<gene>
    <name evidence="7" type="ORF">COB20_13035</name>
</gene>
<keyword evidence="2 4" id="KW-0479">Metal-binding</keyword>
<keyword evidence="3 4" id="KW-0408">Iron</keyword>
<dbReference type="GO" id="GO:0020037">
    <property type="term" value="F:heme binding"/>
    <property type="evidence" value="ECO:0007669"/>
    <property type="project" value="InterPro"/>
</dbReference>